<keyword evidence="6 8" id="KW-1133">Transmembrane helix</keyword>
<name>A0ABW9KHA2_9BACT</name>
<gene>
    <name evidence="10" type="ORF">ACK2TP_05250</name>
</gene>
<dbReference type="PANTHER" id="PTHR33908:SF3">
    <property type="entry name" value="UNDECAPRENYL PHOSPHATE-ALPHA-4-AMINO-4-DEOXY-L-ARABINOSE ARABINOSYL TRANSFERASE"/>
    <property type="match status" value="1"/>
</dbReference>
<evidence type="ECO:0000313" key="10">
    <source>
        <dbReference type="EMBL" id="MFN2975162.1"/>
    </source>
</evidence>
<dbReference type="InterPro" id="IPR050297">
    <property type="entry name" value="LipidA_mod_glycosyltrf_83"/>
</dbReference>
<dbReference type="PANTHER" id="PTHR33908">
    <property type="entry name" value="MANNOSYLTRANSFERASE YKCB-RELATED"/>
    <property type="match status" value="1"/>
</dbReference>
<keyword evidence="7 8" id="KW-0472">Membrane</keyword>
<dbReference type="EMBL" id="JBJYXY010000001">
    <property type="protein sequence ID" value="MFN2975162.1"/>
    <property type="molecule type" value="Genomic_DNA"/>
</dbReference>
<keyword evidence="5 8" id="KW-0812">Transmembrane</keyword>
<dbReference type="InterPro" id="IPR038731">
    <property type="entry name" value="RgtA/B/C-like"/>
</dbReference>
<feature type="transmembrane region" description="Helical" evidence="8">
    <location>
        <begin position="28"/>
        <end position="49"/>
    </location>
</feature>
<feature type="transmembrane region" description="Helical" evidence="8">
    <location>
        <begin position="102"/>
        <end position="122"/>
    </location>
</feature>
<keyword evidence="2" id="KW-1003">Cell membrane</keyword>
<keyword evidence="4 10" id="KW-0808">Transferase</keyword>
<evidence type="ECO:0000256" key="1">
    <source>
        <dbReference type="ARBA" id="ARBA00004651"/>
    </source>
</evidence>
<feature type="transmembrane region" description="Helical" evidence="8">
    <location>
        <begin position="362"/>
        <end position="385"/>
    </location>
</feature>
<feature type="transmembrane region" description="Helical" evidence="8">
    <location>
        <begin position="187"/>
        <end position="218"/>
    </location>
</feature>
<evidence type="ECO:0000313" key="11">
    <source>
        <dbReference type="Proteomes" id="UP001634747"/>
    </source>
</evidence>
<feature type="transmembrane region" description="Helical" evidence="8">
    <location>
        <begin position="339"/>
        <end position="356"/>
    </location>
</feature>
<accession>A0ABW9KHA2</accession>
<dbReference type="EC" id="2.4.-.-" evidence="10"/>
<dbReference type="GO" id="GO:0016757">
    <property type="term" value="F:glycosyltransferase activity"/>
    <property type="evidence" value="ECO:0007669"/>
    <property type="project" value="UniProtKB-KW"/>
</dbReference>
<evidence type="ECO:0000256" key="8">
    <source>
        <dbReference type="SAM" id="Phobius"/>
    </source>
</evidence>
<feature type="transmembrane region" description="Helical" evidence="8">
    <location>
        <begin position="134"/>
        <end position="153"/>
    </location>
</feature>
<dbReference type="RefSeq" id="WP_263413305.1">
    <property type="nucleotide sequence ID" value="NZ_BAABBH010000001.1"/>
</dbReference>
<dbReference type="Pfam" id="PF13231">
    <property type="entry name" value="PMT_2"/>
    <property type="match status" value="1"/>
</dbReference>
<evidence type="ECO:0000256" key="6">
    <source>
        <dbReference type="ARBA" id="ARBA00022989"/>
    </source>
</evidence>
<reference evidence="10 11" key="1">
    <citation type="submission" date="2024-12" db="EMBL/GenBank/DDBJ databases">
        <authorList>
            <person name="Lee Y."/>
        </authorList>
    </citation>
    <scope>NUCLEOTIDE SEQUENCE [LARGE SCALE GENOMIC DNA]</scope>
    <source>
        <strain evidence="10 11">03SUJ4</strain>
    </source>
</reference>
<evidence type="ECO:0000256" key="4">
    <source>
        <dbReference type="ARBA" id="ARBA00022679"/>
    </source>
</evidence>
<feature type="transmembrane region" description="Helical" evidence="8">
    <location>
        <begin position="455"/>
        <end position="476"/>
    </location>
</feature>
<feature type="transmembrane region" description="Helical" evidence="8">
    <location>
        <begin position="488"/>
        <end position="509"/>
    </location>
</feature>
<keyword evidence="3 10" id="KW-0328">Glycosyltransferase</keyword>
<sequence>MSTATAPVLEPPASPGTAPASTARARSLLALVGIWLVLHLGCLFAPGLLDDVDSVYIEVAREMNLRHDYVTPYIDGIRFFDKPPLLYWMAAGSMRLFGAHDWAARLPLSLCVLGLFFAVYALGKRLFGERGGFYAALAMATSLGPYLFTRFYIPDILNALWMTLGVHLFLIALDRVRDGRSTVAPTVWFSIVMALNLLTKGLIGVVFPIGFVVLYALCTRQLSALRRMHPVLNAAVFCAVALPWHILAALRNPAIPMPAGTGLPARAGWFWFYVINEHFLRFQGKRIPHDYGQVPIPIFWSMFVLWLMPWSIVLPAALSQSFRIWQHRTSETFLRKQSTLTLVLWSGMVLGFFTLSSRQEYYSLPALPALALMAGGVLAAASADARIRRSILLWTQYLLLPLCLLIAVVCGTLGILSHPPAPGTDISEVLSTSSLEQYQVSLGHLHDLTTRAMGFFRAPLLWVAVGMLIVGPAAWWLRRRSQHHLANLTMSAGMVVVLLCVHSGLARFYPILGSREIAQEVNQVLQPNDRLMVDGELVLGSSMLFYTQHPMLLVNGRVNGPWFGSFWPDAPPIFATEADLHRAWTGPERIFLLTYEKGRAADLGRLGPTRVFAASGGKLVLTNR</sequence>
<comment type="subcellular location">
    <subcellularLocation>
        <location evidence="1">Cell membrane</location>
        <topology evidence="1">Multi-pass membrane protein</topology>
    </subcellularLocation>
</comment>
<evidence type="ECO:0000256" key="7">
    <source>
        <dbReference type="ARBA" id="ARBA00023136"/>
    </source>
</evidence>
<keyword evidence="11" id="KW-1185">Reference proteome</keyword>
<dbReference type="Proteomes" id="UP001634747">
    <property type="component" value="Unassembled WGS sequence"/>
</dbReference>
<evidence type="ECO:0000256" key="2">
    <source>
        <dbReference type="ARBA" id="ARBA00022475"/>
    </source>
</evidence>
<feature type="transmembrane region" description="Helical" evidence="8">
    <location>
        <begin position="298"/>
        <end position="318"/>
    </location>
</feature>
<feature type="domain" description="Glycosyltransferase RgtA/B/C/D-like" evidence="9">
    <location>
        <begin position="81"/>
        <end position="244"/>
    </location>
</feature>
<organism evidence="10 11">
    <name type="scientific">Terriglobus aquaticus</name>
    <dbReference type="NCBI Taxonomy" id="940139"/>
    <lineage>
        <taxon>Bacteria</taxon>
        <taxon>Pseudomonadati</taxon>
        <taxon>Acidobacteriota</taxon>
        <taxon>Terriglobia</taxon>
        <taxon>Terriglobales</taxon>
        <taxon>Acidobacteriaceae</taxon>
        <taxon>Terriglobus</taxon>
    </lineage>
</organism>
<proteinExistence type="predicted"/>
<evidence type="ECO:0000259" key="9">
    <source>
        <dbReference type="Pfam" id="PF13231"/>
    </source>
</evidence>
<evidence type="ECO:0000256" key="5">
    <source>
        <dbReference type="ARBA" id="ARBA00022692"/>
    </source>
</evidence>
<feature type="transmembrane region" description="Helical" evidence="8">
    <location>
        <begin position="230"/>
        <end position="250"/>
    </location>
</feature>
<protein>
    <submittedName>
        <fullName evidence="10">ArnT family glycosyltransferase</fullName>
        <ecNumber evidence="10">2.4.-.-</ecNumber>
    </submittedName>
</protein>
<comment type="caution">
    <text evidence="10">The sequence shown here is derived from an EMBL/GenBank/DDBJ whole genome shotgun (WGS) entry which is preliminary data.</text>
</comment>
<evidence type="ECO:0000256" key="3">
    <source>
        <dbReference type="ARBA" id="ARBA00022676"/>
    </source>
</evidence>
<feature type="transmembrane region" description="Helical" evidence="8">
    <location>
        <begin position="397"/>
        <end position="416"/>
    </location>
</feature>